<accession>A0ABU8C288</accession>
<dbReference type="PANTHER" id="PTHR38034">
    <property type="entry name" value="INNER MEMBRANE PROTEIN YPJD"/>
    <property type="match status" value="1"/>
</dbReference>
<dbReference type="InterPro" id="IPR052372">
    <property type="entry name" value="YpjD/HemX"/>
</dbReference>
<dbReference type="Proteomes" id="UP001375382">
    <property type="component" value="Unassembled WGS sequence"/>
</dbReference>
<name>A0ABU8C288_9GAMM</name>
<feature type="transmembrane region" description="Helical" evidence="1">
    <location>
        <begin position="92"/>
        <end position="113"/>
    </location>
</feature>
<evidence type="ECO:0000259" key="2">
    <source>
        <dbReference type="Pfam" id="PF01578"/>
    </source>
</evidence>
<evidence type="ECO:0000256" key="1">
    <source>
        <dbReference type="SAM" id="Phobius"/>
    </source>
</evidence>
<feature type="transmembrane region" description="Helical" evidence="1">
    <location>
        <begin position="181"/>
        <end position="200"/>
    </location>
</feature>
<feature type="transmembrane region" description="Helical" evidence="1">
    <location>
        <begin position="6"/>
        <end position="25"/>
    </location>
</feature>
<feature type="transmembrane region" description="Helical" evidence="1">
    <location>
        <begin position="125"/>
        <end position="147"/>
    </location>
</feature>
<feature type="transmembrane region" description="Helical" evidence="1">
    <location>
        <begin position="212"/>
        <end position="230"/>
    </location>
</feature>
<keyword evidence="1" id="KW-1133">Transmembrane helix</keyword>
<reference evidence="3 4" key="1">
    <citation type="journal article" date="2023" name="Ecotoxicol. Environ. Saf.">
        <title>Mercury remediation potential of mercury-resistant strain Rheinheimera metallidurans sp. nov. isolated from a municipal waste dumping site.</title>
        <authorList>
            <person name="Yadav V."/>
            <person name="Manjhi A."/>
            <person name="Vadakedath N."/>
        </authorList>
    </citation>
    <scope>NUCLEOTIDE SEQUENCE [LARGE SCALE GENOMIC DNA]</scope>
    <source>
        <strain evidence="3 4">E-49</strain>
    </source>
</reference>
<evidence type="ECO:0000313" key="3">
    <source>
        <dbReference type="EMBL" id="MEH8016000.1"/>
    </source>
</evidence>
<keyword evidence="4" id="KW-1185">Reference proteome</keyword>
<dbReference type="InterPro" id="IPR002541">
    <property type="entry name" value="Cyt_c_assembly"/>
</dbReference>
<feature type="transmembrane region" description="Helical" evidence="1">
    <location>
        <begin position="63"/>
        <end position="85"/>
    </location>
</feature>
<protein>
    <submittedName>
        <fullName evidence="3">Cytochrome c biogenesis protein CcsA</fullName>
    </submittedName>
</protein>
<gene>
    <name evidence="3" type="primary">ccsA</name>
    <name evidence="3" type="ORF">MN202_02030</name>
</gene>
<keyword evidence="1" id="KW-0472">Membrane</keyword>
<sequence length="268" mass="29441">MSTGLLTTLALFAYLVATGSVLLRIFHPQGPHFKTTFTAAVAGTVLHMLVLVSMLFAGPGQNFSLLNVSSLVCWLITVAVTLTALRTPTILLLPVVYGFAALMQLAVLLLPHSVTVQHFEHHPSLMLHILLAFIAYAVLIMAMLYSFQVSYISTKLKQKDFSAVTRHMPPLVQAETLQFRLLLAGTLILGLALLIGAVFLDNWLAKENLHKNVFSLLGFVVFAVLCWGHARLGWRGRVANLLTISGAFLLTLAYFGSRFVREVLLNTL</sequence>
<feature type="domain" description="Cytochrome c assembly protein" evidence="2">
    <location>
        <begin position="44"/>
        <end position="264"/>
    </location>
</feature>
<dbReference type="EMBL" id="JALAAR010000001">
    <property type="protein sequence ID" value="MEH8016000.1"/>
    <property type="molecule type" value="Genomic_DNA"/>
</dbReference>
<comment type="caution">
    <text evidence="3">The sequence shown here is derived from an EMBL/GenBank/DDBJ whole genome shotgun (WGS) entry which is preliminary data.</text>
</comment>
<keyword evidence="1" id="KW-0812">Transmembrane</keyword>
<feature type="transmembrane region" description="Helical" evidence="1">
    <location>
        <begin position="237"/>
        <end position="256"/>
    </location>
</feature>
<proteinExistence type="predicted"/>
<dbReference type="PANTHER" id="PTHR38034:SF1">
    <property type="entry name" value="INNER MEMBRANE PROTEIN YPJD"/>
    <property type="match status" value="1"/>
</dbReference>
<dbReference type="RefSeq" id="WP_335734412.1">
    <property type="nucleotide sequence ID" value="NZ_JALAAR010000001.1"/>
</dbReference>
<dbReference type="Pfam" id="PF01578">
    <property type="entry name" value="Cytochrom_C_asm"/>
    <property type="match status" value="1"/>
</dbReference>
<evidence type="ECO:0000313" key="4">
    <source>
        <dbReference type="Proteomes" id="UP001375382"/>
    </source>
</evidence>
<feature type="transmembrane region" description="Helical" evidence="1">
    <location>
        <begin position="37"/>
        <end position="57"/>
    </location>
</feature>
<organism evidence="3 4">
    <name type="scientific">Rheinheimera muenzenbergensis</name>
    <dbReference type="NCBI Taxonomy" id="1193628"/>
    <lineage>
        <taxon>Bacteria</taxon>
        <taxon>Pseudomonadati</taxon>
        <taxon>Pseudomonadota</taxon>
        <taxon>Gammaproteobacteria</taxon>
        <taxon>Chromatiales</taxon>
        <taxon>Chromatiaceae</taxon>
        <taxon>Rheinheimera</taxon>
    </lineage>
</organism>